<name>A0AA86PBX1_9EUKA</name>
<sequence length="101" mass="12015">MGRPYTINYEQYQEVLQQCLRCYVINALDSPSQIYSAFLKFPKTMRPQLWQQMATILGRSTLQIKNYFFNTWTEKLDKDVKSSSTIFHNEFEFSTGFSIFD</sequence>
<proteinExistence type="predicted"/>
<dbReference type="AlphaFoldDB" id="A0AA86PBX1"/>
<accession>A0AA86PBX1</accession>
<evidence type="ECO:0000313" key="3">
    <source>
        <dbReference type="Proteomes" id="UP001642409"/>
    </source>
</evidence>
<evidence type="ECO:0000313" key="2">
    <source>
        <dbReference type="EMBL" id="CAL6077557.1"/>
    </source>
</evidence>
<reference evidence="1" key="1">
    <citation type="submission" date="2023-06" db="EMBL/GenBank/DDBJ databases">
        <authorList>
            <person name="Kurt Z."/>
        </authorList>
    </citation>
    <scope>NUCLEOTIDE SEQUENCE</scope>
</reference>
<dbReference type="EMBL" id="CAXDID020000328">
    <property type="protein sequence ID" value="CAL6077557.1"/>
    <property type="molecule type" value="Genomic_DNA"/>
</dbReference>
<dbReference type="EMBL" id="CATOUU010000630">
    <property type="protein sequence ID" value="CAI9936104.1"/>
    <property type="molecule type" value="Genomic_DNA"/>
</dbReference>
<evidence type="ECO:0000313" key="1">
    <source>
        <dbReference type="EMBL" id="CAI9936104.1"/>
    </source>
</evidence>
<reference evidence="2 3" key="2">
    <citation type="submission" date="2024-07" db="EMBL/GenBank/DDBJ databases">
        <authorList>
            <person name="Akdeniz Z."/>
        </authorList>
    </citation>
    <scope>NUCLEOTIDE SEQUENCE [LARGE SCALE GENOMIC DNA]</scope>
</reference>
<organism evidence="1">
    <name type="scientific">Hexamita inflata</name>
    <dbReference type="NCBI Taxonomy" id="28002"/>
    <lineage>
        <taxon>Eukaryota</taxon>
        <taxon>Metamonada</taxon>
        <taxon>Diplomonadida</taxon>
        <taxon>Hexamitidae</taxon>
        <taxon>Hexamitinae</taxon>
        <taxon>Hexamita</taxon>
    </lineage>
</organism>
<comment type="caution">
    <text evidence="1">The sequence shown here is derived from an EMBL/GenBank/DDBJ whole genome shotgun (WGS) entry which is preliminary data.</text>
</comment>
<protein>
    <submittedName>
        <fullName evidence="1">Uncharacterized protein</fullName>
    </submittedName>
</protein>
<keyword evidence="3" id="KW-1185">Reference proteome</keyword>
<gene>
    <name evidence="1" type="ORF">HINF_LOCUS23749</name>
    <name evidence="2" type="ORF">HINF_LOCUS58442</name>
</gene>
<dbReference type="Proteomes" id="UP001642409">
    <property type="component" value="Unassembled WGS sequence"/>
</dbReference>